<reference evidence="3 4" key="1">
    <citation type="submission" date="2020-05" db="EMBL/GenBank/DDBJ databases">
        <title>Complete genome of Clostridium estertheticum subspecies estertheticum, isolated from Vacuum packed lamb meat from New Zealand imported to Switzerland.</title>
        <authorList>
            <person name="Wambui J."/>
            <person name="Stevens M.J.A."/>
            <person name="Stephan R."/>
        </authorList>
    </citation>
    <scope>NUCLEOTIDE SEQUENCE [LARGE SCALE GENOMIC DNA]</scope>
    <source>
        <strain evidence="3 4">CEST001</strain>
    </source>
</reference>
<dbReference type="AlphaFoldDB" id="A0A7Y3SWC1"/>
<dbReference type="Pfam" id="PF08378">
    <property type="entry name" value="NERD"/>
    <property type="match status" value="1"/>
</dbReference>
<dbReference type="GO" id="GO:0003916">
    <property type="term" value="F:DNA topoisomerase activity"/>
    <property type="evidence" value="ECO:0007669"/>
    <property type="project" value="InterPro"/>
</dbReference>
<dbReference type="Proteomes" id="UP000531659">
    <property type="component" value="Unassembled WGS sequence"/>
</dbReference>
<gene>
    <name evidence="3" type="ORF">HLQ16_03850</name>
</gene>
<dbReference type="Pfam" id="PF01396">
    <property type="entry name" value="Zn_ribbon_Top1"/>
    <property type="match status" value="1"/>
</dbReference>
<dbReference type="GO" id="GO:0006265">
    <property type="term" value="P:DNA topological change"/>
    <property type="evidence" value="ECO:0007669"/>
    <property type="project" value="InterPro"/>
</dbReference>
<keyword evidence="1" id="KW-0472">Membrane</keyword>
<dbReference type="GO" id="GO:0005694">
    <property type="term" value="C:chromosome"/>
    <property type="evidence" value="ECO:0007669"/>
    <property type="project" value="InterPro"/>
</dbReference>
<sequence>MEVLFELLTKFWYLWLLIIAAGVLEIFMPKIKGAIGEKSVAFFLSGLDKTKYKLINNIMLSVGNKTIQIDHVIVSNYGIFVIETKNYKGWIVGNEFDDNWKQIIYKYKEKLHNPIKQNYGHIQALKEVLNDFEDIKYISIIAFTTRAELKVRSKTDVVYTINLPKTIKKYNIENITDLVKDDVYKKLISLNVDSKETRKTHVKAIHKTLAEKETKVNGDFCPKCGGKLVLRNGRYGQFKGCGNFPRCRFISK</sequence>
<evidence type="ECO:0000256" key="1">
    <source>
        <dbReference type="SAM" id="Phobius"/>
    </source>
</evidence>
<dbReference type="RefSeq" id="WP_171295862.1">
    <property type="nucleotide sequence ID" value="NZ_CP087098.1"/>
</dbReference>
<dbReference type="Gene3D" id="3.30.65.10">
    <property type="entry name" value="Bacterial Topoisomerase I, domain 1"/>
    <property type="match status" value="1"/>
</dbReference>
<feature type="domain" description="NERD" evidence="2">
    <location>
        <begin position="32"/>
        <end position="148"/>
    </location>
</feature>
<organism evidence="3 4">
    <name type="scientific">Clostridium estertheticum</name>
    <dbReference type="NCBI Taxonomy" id="238834"/>
    <lineage>
        <taxon>Bacteria</taxon>
        <taxon>Bacillati</taxon>
        <taxon>Bacillota</taxon>
        <taxon>Clostridia</taxon>
        <taxon>Eubacteriales</taxon>
        <taxon>Clostridiaceae</taxon>
        <taxon>Clostridium</taxon>
    </lineage>
</organism>
<dbReference type="GO" id="GO:0003677">
    <property type="term" value="F:DNA binding"/>
    <property type="evidence" value="ECO:0007669"/>
    <property type="project" value="InterPro"/>
</dbReference>
<evidence type="ECO:0000259" key="2">
    <source>
        <dbReference type="PROSITE" id="PS50965"/>
    </source>
</evidence>
<dbReference type="PROSITE" id="PS50965">
    <property type="entry name" value="NERD"/>
    <property type="match status" value="1"/>
</dbReference>
<evidence type="ECO:0000313" key="3">
    <source>
        <dbReference type="EMBL" id="NNU75064.1"/>
    </source>
</evidence>
<comment type="caution">
    <text evidence="3">The sequence shown here is derived from an EMBL/GenBank/DDBJ whole genome shotgun (WGS) entry which is preliminary data.</text>
</comment>
<keyword evidence="1" id="KW-1133">Transmembrane helix</keyword>
<protein>
    <submittedName>
        <fullName evidence="3">NERD domain-containing protein</fullName>
    </submittedName>
</protein>
<dbReference type="SUPFAM" id="SSF57783">
    <property type="entry name" value="Zinc beta-ribbon"/>
    <property type="match status" value="1"/>
</dbReference>
<name>A0A7Y3SWC1_9CLOT</name>
<keyword evidence="1" id="KW-0812">Transmembrane</keyword>
<accession>A0A7Y3SWC1</accession>
<dbReference type="InterPro" id="IPR011528">
    <property type="entry name" value="NERD"/>
</dbReference>
<dbReference type="InterPro" id="IPR013498">
    <property type="entry name" value="Topo_IA_Znf"/>
</dbReference>
<dbReference type="EMBL" id="JABEYB010000003">
    <property type="protein sequence ID" value="NNU75064.1"/>
    <property type="molecule type" value="Genomic_DNA"/>
</dbReference>
<evidence type="ECO:0000313" key="4">
    <source>
        <dbReference type="Proteomes" id="UP000531659"/>
    </source>
</evidence>
<proteinExistence type="predicted"/>
<feature type="transmembrane region" description="Helical" evidence="1">
    <location>
        <begin position="12"/>
        <end position="28"/>
    </location>
</feature>